<dbReference type="Gene3D" id="3.40.50.2300">
    <property type="match status" value="2"/>
</dbReference>
<dbReference type="Proteomes" id="UP000719500">
    <property type="component" value="Unassembled WGS sequence"/>
</dbReference>
<evidence type="ECO:0000259" key="6">
    <source>
        <dbReference type="Pfam" id="PF13458"/>
    </source>
</evidence>
<keyword evidence="4" id="KW-0029">Amino-acid transport</keyword>
<proteinExistence type="inferred from homology"/>
<dbReference type="InterPro" id="IPR000709">
    <property type="entry name" value="Leu_Ile_Val-bd"/>
</dbReference>
<feature type="domain" description="Leucine-binding protein" evidence="6">
    <location>
        <begin position="45"/>
        <end position="386"/>
    </location>
</feature>
<name>A0ABS2FX69_9FIRM</name>
<organism evidence="7 8">
    <name type="scientific">Oscillibacter valericigenes</name>
    <dbReference type="NCBI Taxonomy" id="351091"/>
    <lineage>
        <taxon>Bacteria</taxon>
        <taxon>Bacillati</taxon>
        <taxon>Bacillota</taxon>
        <taxon>Clostridia</taxon>
        <taxon>Eubacteriales</taxon>
        <taxon>Oscillospiraceae</taxon>
        <taxon>Oscillibacter</taxon>
    </lineage>
</organism>
<dbReference type="PANTHER" id="PTHR30483">
    <property type="entry name" value="LEUCINE-SPECIFIC-BINDING PROTEIN"/>
    <property type="match status" value="1"/>
</dbReference>
<dbReference type="InterPro" id="IPR028082">
    <property type="entry name" value="Peripla_BP_I"/>
</dbReference>
<protein>
    <submittedName>
        <fullName evidence="7">ABC transporter substrate-binding protein</fullName>
    </submittedName>
</protein>
<sequence>MKKRRILSLVTAACLAFSLTSCGSTSDDAAADSGDASEDGGTAVITLGMIGPLTGSLAVYGTHNQRGVELAIEEINAAGGVTLSDGTYQLAADIRDDQGDTTECVNAMNALISDGIQLVIGSATSGCTSAITSIANSEGVVLITPSGTADSLTTSMGYVFRTCFRDSFQGELAAQYAADQGYTRVGIVYCSADTYSSGLRDAFSAACAEKGIEVVAEESVATMTEVDYTNQFNQMVSAGAELVFTPFYYDVMGPYLIPQARSVGFDGVLLGADGVDNTETTIPDGADLSAYNNVMFVNHYSTDLATSDVSLSFIESYEAKYGESPNNFDALAYDAVYVLVSAMEDAGAADAASVQASLADTSKVYEVSTGTFSFDDTGTPIKSGVLMGYQYDEATDSVQKISIETLSVD</sequence>
<evidence type="ECO:0000256" key="5">
    <source>
        <dbReference type="SAM" id="SignalP"/>
    </source>
</evidence>
<keyword evidence="8" id="KW-1185">Reference proteome</keyword>
<dbReference type="PRINTS" id="PR00337">
    <property type="entry name" value="LEUILEVALBP"/>
</dbReference>
<evidence type="ECO:0000256" key="2">
    <source>
        <dbReference type="ARBA" id="ARBA00022448"/>
    </source>
</evidence>
<reference evidence="7 8" key="1">
    <citation type="journal article" date="2021" name="Sci. Rep.">
        <title>The distribution of antibiotic resistance genes in chicken gut microbiota commensals.</title>
        <authorList>
            <person name="Juricova H."/>
            <person name="Matiasovicova J."/>
            <person name="Kubasova T."/>
            <person name="Cejkova D."/>
            <person name="Rychlik I."/>
        </authorList>
    </citation>
    <scope>NUCLEOTIDE SEQUENCE [LARGE SCALE GENOMIC DNA]</scope>
    <source>
        <strain evidence="7 8">An411</strain>
    </source>
</reference>
<dbReference type="InterPro" id="IPR028081">
    <property type="entry name" value="Leu-bd"/>
</dbReference>
<evidence type="ECO:0000256" key="1">
    <source>
        <dbReference type="ARBA" id="ARBA00010062"/>
    </source>
</evidence>
<evidence type="ECO:0000256" key="4">
    <source>
        <dbReference type="ARBA" id="ARBA00022970"/>
    </source>
</evidence>
<evidence type="ECO:0000313" key="8">
    <source>
        <dbReference type="Proteomes" id="UP000719500"/>
    </source>
</evidence>
<dbReference type="CDD" id="cd06347">
    <property type="entry name" value="PBP1_ABC_LivK_ligand_binding-like"/>
    <property type="match status" value="1"/>
</dbReference>
<dbReference type="RefSeq" id="WP_204804333.1">
    <property type="nucleotide sequence ID" value="NZ_JACSNX010000011.1"/>
</dbReference>
<dbReference type="PANTHER" id="PTHR30483:SF6">
    <property type="entry name" value="PERIPLASMIC BINDING PROTEIN OF ABC TRANSPORTER FOR NATURAL AMINO ACIDS"/>
    <property type="match status" value="1"/>
</dbReference>
<dbReference type="Pfam" id="PF13458">
    <property type="entry name" value="Peripla_BP_6"/>
    <property type="match status" value="1"/>
</dbReference>
<evidence type="ECO:0000313" key="7">
    <source>
        <dbReference type="EMBL" id="MBM6851487.1"/>
    </source>
</evidence>
<evidence type="ECO:0000256" key="3">
    <source>
        <dbReference type="ARBA" id="ARBA00022729"/>
    </source>
</evidence>
<feature type="chain" id="PRO_5045834755" evidence="5">
    <location>
        <begin position="24"/>
        <end position="409"/>
    </location>
</feature>
<dbReference type="EMBL" id="JACSNX010000011">
    <property type="protein sequence ID" value="MBM6851487.1"/>
    <property type="molecule type" value="Genomic_DNA"/>
</dbReference>
<dbReference type="SUPFAM" id="SSF53822">
    <property type="entry name" value="Periplasmic binding protein-like I"/>
    <property type="match status" value="1"/>
</dbReference>
<accession>A0ABS2FX69</accession>
<feature type="signal peptide" evidence="5">
    <location>
        <begin position="1"/>
        <end position="23"/>
    </location>
</feature>
<dbReference type="InterPro" id="IPR051010">
    <property type="entry name" value="BCAA_transport"/>
</dbReference>
<dbReference type="PROSITE" id="PS51257">
    <property type="entry name" value="PROKAR_LIPOPROTEIN"/>
    <property type="match status" value="1"/>
</dbReference>
<comment type="similarity">
    <text evidence="1">Belongs to the leucine-binding protein family.</text>
</comment>
<keyword evidence="3 5" id="KW-0732">Signal</keyword>
<keyword evidence="2" id="KW-0813">Transport</keyword>
<gene>
    <name evidence="7" type="ORF">H9X91_08580</name>
</gene>
<comment type="caution">
    <text evidence="7">The sequence shown here is derived from an EMBL/GenBank/DDBJ whole genome shotgun (WGS) entry which is preliminary data.</text>
</comment>